<accession>A0AA41Q3P8</accession>
<reference evidence="3" key="1">
    <citation type="submission" date="2022-01" db="EMBL/GenBank/DDBJ databases">
        <title>Genome-Based Taxonomic Classification of the Phylum Actinobacteria.</title>
        <authorList>
            <person name="Gao Y."/>
        </authorList>
    </citation>
    <scope>NUCLEOTIDE SEQUENCE</scope>
    <source>
        <strain evidence="3">KLBMP 8922</strain>
    </source>
</reference>
<dbReference type="RefSeq" id="WP_235055087.1">
    <property type="nucleotide sequence ID" value="NZ_JAKFHA010000016.1"/>
</dbReference>
<dbReference type="EMBL" id="JAKFHA010000016">
    <property type="protein sequence ID" value="MCF2530420.1"/>
    <property type="molecule type" value="Genomic_DNA"/>
</dbReference>
<keyword evidence="2" id="KW-1133">Transmembrane helix</keyword>
<name>A0AA41Q3P8_9ACTN</name>
<keyword evidence="4" id="KW-1185">Reference proteome</keyword>
<feature type="transmembrane region" description="Helical" evidence="2">
    <location>
        <begin position="48"/>
        <end position="67"/>
    </location>
</feature>
<keyword evidence="2" id="KW-0812">Transmembrane</keyword>
<evidence type="ECO:0000256" key="2">
    <source>
        <dbReference type="SAM" id="Phobius"/>
    </source>
</evidence>
<keyword evidence="2" id="KW-0472">Membrane</keyword>
<dbReference type="NCBIfam" id="TIGR02234">
    <property type="entry name" value="trp_oprn_chp"/>
    <property type="match status" value="1"/>
</dbReference>
<comment type="caution">
    <text evidence="3">The sequence shown here is derived from an EMBL/GenBank/DDBJ whole genome shotgun (WGS) entry which is preliminary data.</text>
</comment>
<protein>
    <submittedName>
        <fullName evidence="3">TIGR02234 family membrane protein</fullName>
    </submittedName>
</protein>
<feature type="region of interest" description="Disordered" evidence="1">
    <location>
        <begin position="194"/>
        <end position="230"/>
    </location>
</feature>
<feature type="transmembrane region" description="Helical" evidence="2">
    <location>
        <begin position="87"/>
        <end position="108"/>
    </location>
</feature>
<feature type="region of interest" description="Disordered" evidence="1">
    <location>
        <begin position="1"/>
        <end position="25"/>
    </location>
</feature>
<feature type="transmembrane region" description="Helical" evidence="2">
    <location>
        <begin position="115"/>
        <end position="135"/>
    </location>
</feature>
<organism evidence="3 4">
    <name type="scientific">Yinghuangia soli</name>
    <dbReference type="NCBI Taxonomy" id="2908204"/>
    <lineage>
        <taxon>Bacteria</taxon>
        <taxon>Bacillati</taxon>
        <taxon>Actinomycetota</taxon>
        <taxon>Actinomycetes</taxon>
        <taxon>Kitasatosporales</taxon>
        <taxon>Streptomycetaceae</taxon>
        <taxon>Yinghuangia</taxon>
    </lineage>
</organism>
<dbReference type="InterPro" id="IPR011746">
    <property type="entry name" value="Trp_synth-assoc_CHP"/>
</dbReference>
<proteinExistence type="predicted"/>
<dbReference type="AlphaFoldDB" id="A0AA41Q3P8"/>
<feature type="compositionally biased region" description="Polar residues" evidence="1">
    <location>
        <begin position="14"/>
        <end position="23"/>
    </location>
</feature>
<feature type="transmembrane region" description="Helical" evidence="2">
    <location>
        <begin position="164"/>
        <end position="185"/>
    </location>
</feature>
<evidence type="ECO:0000313" key="3">
    <source>
        <dbReference type="EMBL" id="MCF2530420.1"/>
    </source>
</evidence>
<evidence type="ECO:0000313" key="4">
    <source>
        <dbReference type="Proteomes" id="UP001165378"/>
    </source>
</evidence>
<dbReference type="Pfam" id="PF09534">
    <property type="entry name" value="Trp_oprn_chp"/>
    <property type="match status" value="1"/>
</dbReference>
<dbReference type="Proteomes" id="UP001165378">
    <property type="component" value="Unassembled WGS sequence"/>
</dbReference>
<gene>
    <name evidence="3" type="ORF">LZ495_24805</name>
</gene>
<evidence type="ECO:0000256" key="1">
    <source>
        <dbReference type="SAM" id="MobiDB-lite"/>
    </source>
</evidence>
<sequence>MTGPANSPAAHPASTGTTENAATVRTGGNEAAADAAARKAVRREMGTALLLVLLGAALVLSLGGRVWAEGAALSHGTRFPIEASGSAVSKVPAVLALVGLAGAVAVLATRGVFRGIVGAVLALAGAGIAAAAVAGSSDRSALDAKAATKAAVEGVRAVEVTHTIWPWITLAGGVLMLLGGLAVMVRGRNWPGMGSRYEAPSTEGPARQAKKSRTSADLWNALDRGEDPTG</sequence>
<dbReference type="InterPro" id="IPR019051">
    <property type="entry name" value="Trp_biosyn_TM_oprn/chp"/>
</dbReference>